<evidence type="ECO:0000313" key="5">
    <source>
        <dbReference type="Proteomes" id="UP000332933"/>
    </source>
</evidence>
<dbReference type="Proteomes" id="UP000332933">
    <property type="component" value="Unassembled WGS sequence"/>
</dbReference>
<feature type="transmembrane region" description="Helical" evidence="1">
    <location>
        <begin position="52"/>
        <end position="71"/>
    </location>
</feature>
<keyword evidence="1" id="KW-0472">Membrane</keyword>
<keyword evidence="1" id="KW-0812">Transmembrane</keyword>
<keyword evidence="5" id="KW-1185">Reference proteome</keyword>
<evidence type="ECO:0000256" key="2">
    <source>
        <dbReference type="SAM" id="SignalP"/>
    </source>
</evidence>
<keyword evidence="2" id="KW-0732">Signal</keyword>
<dbReference type="AlphaFoldDB" id="A0A485LJR0"/>
<organism evidence="4 5">
    <name type="scientific">Aphanomyces stellatus</name>
    <dbReference type="NCBI Taxonomy" id="120398"/>
    <lineage>
        <taxon>Eukaryota</taxon>
        <taxon>Sar</taxon>
        <taxon>Stramenopiles</taxon>
        <taxon>Oomycota</taxon>
        <taxon>Saprolegniomycetes</taxon>
        <taxon>Saprolegniales</taxon>
        <taxon>Verrucalvaceae</taxon>
        <taxon>Aphanomyces</taxon>
    </lineage>
</organism>
<proteinExistence type="predicted"/>
<evidence type="ECO:0000313" key="3">
    <source>
        <dbReference type="EMBL" id="KAF0686740.1"/>
    </source>
</evidence>
<name>A0A485LJR0_9STRA</name>
<evidence type="ECO:0000313" key="4">
    <source>
        <dbReference type="EMBL" id="VFT98158.1"/>
    </source>
</evidence>
<dbReference type="EMBL" id="CAADRA010007004">
    <property type="protein sequence ID" value="VFT98158.1"/>
    <property type="molecule type" value="Genomic_DNA"/>
</dbReference>
<accession>A0A485LJR0</accession>
<reference evidence="3" key="2">
    <citation type="submission" date="2019-06" db="EMBL/GenBank/DDBJ databases">
        <title>Genomics analysis of Aphanomyces spp. identifies a new class of oomycete effector associated with host adaptation.</title>
        <authorList>
            <person name="Gaulin E."/>
        </authorList>
    </citation>
    <scope>NUCLEOTIDE SEQUENCE</scope>
    <source>
        <strain evidence="3">CBS 578.67</strain>
    </source>
</reference>
<dbReference type="EMBL" id="VJMH01006978">
    <property type="protein sequence ID" value="KAF0686740.1"/>
    <property type="molecule type" value="Genomic_DNA"/>
</dbReference>
<protein>
    <submittedName>
        <fullName evidence="4">Aste57867_21488 protein</fullName>
    </submittedName>
</protein>
<reference evidence="4 5" key="1">
    <citation type="submission" date="2019-03" db="EMBL/GenBank/DDBJ databases">
        <authorList>
            <person name="Gaulin E."/>
            <person name="Dumas B."/>
        </authorList>
    </citation>
    <scope>NUCLEOTIDE SEQUENCE [LARGE SCALE GENOMIC DNA]</scope>
    <source>
        <strain evidence="4">CBS 568.67</strain>
    </source>
</reference>
<sequence>MVGLAWHRLPLLLLLTTAATATDESYLPHFHYYDQQSSSGGSGGGWTTNADIWVTIAFVELCLLICVAIYCQNLGYIRTCGRRSDDIGDAYVHVDIQSGKLVAA</sequence>
<feature type="signal peptide" evidence="2">
    <location>
        <begin position="1"/>
        <end position="21"/>
    </location>
</feature>
<feature type="chain" id="PRO_5036116524" evidence="2">
    <location>
        <begin position="22"/>
        <end position="104"/>
    </location>
</feature>
<gene>
    <name evidence="4" type="primary">Aste57867_21488</name>
    <name evidence="3" type="ORF">As57867_021419</name>
    <name evidence="4" type="ORF">ASTE57867_21488</name>
</gene>
<keyword evidence="1" id="KW-1133">Transmembrane helix</keyword>
<evidence type="ECO:0000256" key="1">
    <source>
        <dbReference type="SAM" id="Phobius"/>
    </source>
</evidence>